<keyword evidence="12" id="KW-1185">Reference proteome</keyword>
<comment type="similarity">
    <text evidence="1">Belongs to the disease resistance NB-LRR family.</text>
</comment>
<dbReference type="CDD" id="cd14798">
    <property type="entry name" value="RX-CC_like"/>
    <property type="match status" value="1"/>
</dbReference>
<dbReference type="InterPro" id="IPR002182">
    <property type="entry name" value="NB-ARC"/>
</dbReference>
<feature type="domain" description="Disease resistance protein winged helix" evidence="9">
    <location>
        <begin position="672"/>
        <end position="745"/>
    </location>
</feature>
<dbReference type="Gene3D" id="1.20.5.4130">
    <property type="match status" value="1"/>
</dbReference>
<name>A0A1E5VIQ7_9POAL</name>
<feature type="domain" description="Disease resistance R13L4/SHOC-2-like LRR" evidence="10">
    <location>
        <begin position="974"/>
        <end position="1218"/>
    </location>
</feature>
<evidence type="ECO:0000256" key="3">
    <source>
        <dbReference type="ARBA" id="ARBA00022737"/>
    </source>
</evidence>
<keyword evidence="6" id="KW-0175">Coiled coil</keyword>
<keyword evidence="3" id="KW-0677">Repeat</keyword>
<evidence type="ECO:0000313" key="12">
    <source>
        <dbReference type="Proteomes" id="UP000095767"/>
    </source>
</evidence>
<dbReference type="SUPFAM" id="SSF52540">
    <property type="entry name" value="P-loop containing nucleoside triphosphate hydrolases"/>
    <property type="match status" value="2"/>
</dbReference>
<reference evidence="11 12" key="1">
    <citation type="submission" date="2016-09" db="EMBL/GenBank/DDBJ databases">
        <title>The draft genome of Dichanthelium oligosanthes: A C3 panicoid grass species.</title>
        <authorList>
            <person name="Studer A.J."/>
            <person name="Schnable J.C."/>
            <person name="Brutnell T.P."/>
        </authorList>
    </citation>
    <scope>NUCLEOTIDE SEQUENCE [LARGE SCALE GENOMIC DNA]</scope>
    <source>
        <strain evidence="12">cv. Kellogg 1175</strain>
        <tissue evidence="11">Leaf</tissue>
    </source>
</reference>
<keyword evidence="4" id="KW-0547">Nucleotide-binding</keyword>
<keyword evidence="2" id="KW-0433">Leucine-rich repeat</keyword>
<dbReference type="InterPro" id="IPR042197">
    <property type="entry name" value="Apaf_helical"/>
</dbReference>
<dbReference type="Gene3D" id="1.10.10.10">
    <property type="entry name" value="Winged helix-like DNA-binding domain superfamily/Winged helix DNA-binding domain"/>
    <property type="match status" value="1"/>
</dbReference>
<evidence type="ECO:0000313" key="11">
    <source>
        <dbReference type="EMBL" id="OEL24985.1"/>
    </source>
</evidence>
<evidence type="ECO:0000259" key="7">
    <source>
        <dbReference type="Pfam" id="PF00931"/>
    </source>
</evidence>
<dbReference type="EMBL" id="LWDX02038509">
    <property type="protein sequence ID" value="OEL24985.1"/>
    <property type="molecule type" value="Genomic_DNA"/>
</dbReference>
<dbReference type="Pfam" id="PF23559">
    <property type="entry name" value="WHD_DRP"/>
    <property type="match status" value="1"/>
</dbReference>
<evidence type="ECO:0000256" key="2">
    <source>
        <dbReference type="ARBA" id="ARBA00022614"/>
    </source>
</evidence>
<evidence type="ECO:0000256" key="1">
    <source>
        <dbReference type="ARBA" id="ARBA00008894"/>
    </source>
</evidence>
<dbReference type="InterPro" id="IPR055414">
    <property type="entry name" value="LRR_R13L4/SHOC2-like"/>
</dbReference>
<dbReference type="GO" id="GO:0042742">
    <property type="term" value="P:defense response to bacterium"/>
    <property type="evidence" value="ECO:0007669"/>
    <property type="project" value="UniProtKB-ARBA"/>
</dbReference>
<dbReference type="PANTHER" id="PTHR23155">
    <property type="entry name" value="DISEASE RESISTANCE PROTEIN RP"/>
    <property type="match status" value="1"/>
</dbReference>
<evidence type="ECO:0000259" key="8">
    <source>
        <dbReference type="Pfam" id="PF18052"/>
    </source>
</evidence>
<dbReference type="Proteomes" id="UP000095767">
    <property type="component" value="Unassembled WGS sequence"/>
</dbReference>
<organism evidence="11 12">
    <name type="scientific">Dichanthelium oligosanthes</name>
    <dbReference type="NCBI Taxonomy" id="888268"/>
    <lineage>
        <taxon>Eukaryota</taxon>
        <taxon>Viridiplantae</taxon>
        <taxon>Streptophyta</taxon>
        <taxon>Embryophyta</taxon>
        <taxon>Tracheophyta</taxon>
        <taxon>Spermatophyta</taxon>
        <taxon>Magnoliopsida</taxon>
        <taxon>Liliopsida</taxon>
        <taxon>Poales</taxon>
        <taxon>Poaceae</taxon>
        <taxon>PACMAD clade</taxon>
        <taxon>Panicoideae</taxon>
        <taxon>Panicodae</taxon>
        <taxon>Paniceae</taxon>
        <taxon>Dichantheliinae</taxon>
        <taxon>Dichanthelium</taxon>
    </lineage>
</organism>
<dbReference type="InterPro" id="IPR036388">
    <property type="entry name" value="WH-like_DNA-bd_sf"/>
</dbReference>
<dbReference type="InterPro" id="IPR058922">
    <property type="entry name" value="WHD_DRP"/>
</dbReference>
<feature type="domain" description="NB-ARC" evidence="7">
    <location>
        <begin position="182"/>
        <end position="348"/>
    </location>
</feature>
<dbReference type="OrthoDB" id="675227at2759"/>
<evidence type="ECO:0000256" key="4">
    <source>
        <dbReference type="ARBA" id="ARBA00022741"/>
    </source>
</evidence>
<evidence type="ECO:0000256" key="5">
    <source>
        <dbReference type="ARBA" id="ARBA00022821"/>
    </source>
</evidence>
<keyword evidence="5" id="KW-0611">Plant defense</keyword>
<dbReference type="Pfam" id="PF00931">
    <property type="entry name" value="NB-ARC"/>
    <property type="match status" value="2"/>
</dbReference>
<dbReference type="InterPro" id="IPR044974">
    <property type="entry name" value="Disease_R_plants"/>
</dbReference>
<dbReference type="Gene3D" id="3.40.50.300">
    <property type="entry name" value="P-loop containing nucleotide triphosphate hydrolases"/>
    <property type="match status" value="2"/>
</dbReference>
<dbReference type="FunFam" id="1.10.10.10:FF:000322">
    <property type="entry name" value="Probable disease resistance protein At1g63360"/>
    <property type="match status" value="1"/>
</dbReference>
<dbReference type="InterPro" id="IPR038005">
    <property type="entry name" value="RX-like_CC"/>
</dbReference>
<sequence>MESTVLSVSKFVLDGALGYAKSAVAEEVALQLGVRRHQAFVRDELEMMQAFLMAAHEERDEHRVVATWVKQVRDVAYDVEDCLQDFAVRLGRHCSRSWWRVPRALIVRPRVFAQMKELRARVEDVSQRNERYRLIKGSGSMIAAAAGQSSSSMPGATMSGVDEARRQQNRAKVDLIRLISRKDEDLGVIAVWGAGSVLEDTPIIRTAYDYLKRNRRFECYAWTRVMRPFNPTEFLRNIIRQFYIDSLEEDAATTRQASTPGAQDLRRMGIMKQDDLLHEFKKYIDMKSYMIVLCDMSTIEEWDQIKACFPNNNKGSRLLVCTQKVEVASLCVGPETVLPEHKQLSTNQTLYAFYEKDSQDGTDSAVLGASLNKETTGSIHSTGGKRFAPMDNAVVTYKESRLIGREKEKSEIIKLILGEGSQQREVISLCGMGGLGKTTLVKDVYQSQELSAMFEKRACATIKHPFHLEELISSLAMQLDEMSYRNEVTDVDRTKLGVKTSFAGSLEGKKYLIVLDDLSSTTEWDAIIERFPITETASRIIVTTRVESVAKHCSKKYQNIYMLKSLRDKDARDLFTEKVFENITDLDEQYPELVEEAKLILKKCNGLPLAIVTIGGYLANHTKAKDEWRKLNENISAELEMNPELGMIKNVLLKSYDGLPYYLKSCFLYLSIFPEGYKVGRGRLFRRWTAEGYSKEIRGKSAEETASSYFMELIGRRMVLPSQRYIRISKGIDCCQVHDLMREIAISKSTEENLVFTLEEGCRSNTCGIVRHLAINSNWKGDKNEFESMVDLSRIRSLTVFGKWQPFFLSNKMRLLRVLDLEDTLGLLDYHLEHIGKLLHLVYLSLRGCEGIFHLPGSVGNLRQLQTLDVLGTRIIKLPRTIIKLRKLRYIRSGSLGILRAGFYEEFVKDKPRLMQNKLCFLTLSTVGFCVSCCTPQLMSDTVETDGIPNRHDVCNICCCVMSPFLARQPEPRGVVLPRGIRKLKALRTLGVVDIEQWKTILQDIRRLTQLRRLDATGINEKNCQDFCLTLSELSCLEELSVSVVEPGLRGCLDGVSSPPKNLKSLHLLGSLVKLPEWTKGLQNLVKLKLHSTRLLELDASIQVIGRLPNLTFLCLWQKSFQVEELCLNFQQVVFSSLKVLELALLENLKSVEFGAGAMPKLEQLFFVGRQEKTDIMLFWGLASLQSFKEFLLYNGDYKEDFMEDIRAQLAMNPNGPVLKRY</sequence>
<dbReference type="PANTHER" id="PTHR23155:SF1114">
    <property type="entry name" value="OS02G0475500 PROTEIN"/>
    <property type="match status" value="1"/>
</dbReference>
<dbReference type="Gene3D" id="1.10.8.430">
    <property type="entry name" value="Helical domain of apoptotic protease-activating factors"/>
    <property type="match status" value="1"/>
</dbReference>
<protein>
    <submittedName>
        <fullName evidence="11">Disease resistance protein RPP13</fullName>
    </submittedName>
</protein>
<evidence type="ECO:0000256" key="6">
    <source>
        <dbReference type="ARBA" id="ARBA00023054"/>
    </source>
</evidence>
<dbReference type="Pfam" id="PF18052">
    <property type="entry name" value="Rx_N"/>
    <property type="match status" value="1"/>
</dbReference>
<dbReference type="InterPro" id="IPR027417">
    <property type="entry name" value="P-loop_NTPase"/>
</dbReference>
<dbReference type="GO" id="GO:0009626">
    <property type="term" value="P:plant-type hypersensitive response"/>
    <property type="evidence" value="ECO:0007669"/>
    <property type="project" value="UniProtKB-ARBA"/>
</dbReference>
<dbReference type="PRINTS" id="PR00364">
    <property type="entry name" value="DISEASERSIST"/>
</dbReference>
<comment type="caution">
    <text evidence="11">The sequence shown here is derived from an EMBL/GenBank/DDBJ whole genome shotgun (WGS) entry which is preliminary data.</text>
</comment>
<dbReference type="GO" id="GO:0002758">
    <property type="term" value="P:innate immune response-activating signaling pathway"/>
    <property type="evidence" value="ECO:0007669"/>
    <property type="project" value="UniProtKB-ARBA"/>
</dbReference>
<dbReference type="Pfam" id="PF23598">
    <property type="entry name" value="LRR_14"/>
    <property type="match status" value="2"/>
</dbReference>
<feature type="domain" description="NB-ARC" evidence="7">
    <location>
        <begin position="406"/>
        <end position="582"/>
    </location>
</feature>
<dbReference type="GO" id="GO:0043531">
    <property type="term" value="F:ADP binding"/>
    <property type="evidence" value="ECO:0007669"/>
    <property type="project" value="InterPro"/>
</dbReference>
<dbReference type="Gene3D" id="3.80.10.10">
    <property type="entry name" value="Ribonuclease Inhibitor"/>
    <property type="match status" value="2"/>
</dbReference>
<dbReference type="SUPFAM" id="SSF52058">
    <property type="entry name" value="L domain-like"/>
    <property type="match status" value="1"/>
</dbReference>
<dbReference type="STRING" id="888268.A0A1E5VIQ7"/>
<proteinExistence type="inferred from homology"/>
<dbReference type="AlphaFoldDB" id="A0A1E5VIQ7"/>
<evidence type="ECO:0000259" key="10">
    <source>
        <dbReference type="Pfam" id="PF23598"/>
    </source>
</evidence>
<dbReference type="InterPro" id="IPR041118">
    <property type="entry name" value="Rx_N"/>
</dbReference>
<feature type="domain" description="Disease resistance N-terminal" evidence="8">
    <location>
        <begin position="16"/>
        <end position="96"/>
    </location>
</feature>
<gene>
    <name evidence="11" type="ORF">BAE44_0013997</name>
</gene>
<feature type="domain" description="Disease resistance R13L4/SHOC-2-like LRR" evidence="10">
    <location>
        <begin position="795"/>
        <end position="894"/>
    </location>
</feature>
<dbReference type="InterPro" id="IPR032675">
    <property type="entry name" value="LRR_dom_sf"/>
</dbReference>
<evidence type="ECO:0000259" key="9">
    <source>
        <dbReference type="Pfam" id="PF23559"/>
    </source>
</evidence>
<accession>A0A1E5VIQ7</accession>